<evidence type="ECO:0000313" key="1">
    <source>
        <dbReference type="EMBL" id="GFQ79173.1"/>
    </source>
</evidence>
<proteinExistence type="predicted"/>
<keyword evidence="2" id="KW-1185">Reference proteome</keyword>
<dbReference type="AlphaFoldDB" id="A0A8X6KQU3"/>
<protein>
    <submittedName>
        <fullName evidence="1">Uncharacterized protein</fullName>
    </submittedName>
</protein>
<dbReference type="EMBL" id="BMAO01002220">
    <property type="protein sequence ID" value="GFQ79173.1"/>
    <property type="molecule type" value="Genomic_DNA"/>
</dbReference>
<reference evidence="1" key="1">
    <citation type="submission" date="2020-07" db="EMBL/GenBank/DDBJ databases">
        <title>Multicomponent nature underlies the extraordinary mechanical properties of spider dragline silk.</title>
        <authorList>
            <person name="Kono N."/>
            <person name="Nakamura H."/>
            <person name="Mori M."/>
            <person name="Yoshida Y."/>
            <person name="Ohtoshi R."/>
            <person name="Malay A.D."/>
            <person name="Moran D.A.P."/>
            <person name="Tomita M."/>
            <person name="Numata K."/>
            <person name="Arakawa K."/>
        </authorList>
    </citation>
    <scope>NUCLEOTIDE SEQUENCE</scope>
</reference>
<sequence length="85" mass="9679">MIFLFVRNCIKQEWMENNPNWDRVCLPFTLRTSSMPHCRGGAEKDSLHFFSKTDGMPRIFGTGHWDGRLKDVAGGAKASIFCGKK</sequence>
<comment type="caution">
    <text evidence="1">The sequence shown here is derived from an EMBL/GenBank/DDBJ whole genome shotgun (WGS) entry which is preliminary data.</text>
</comment>
<name>A0A8X6KQU3_TRICU</name>
<accession>A0A8X6KQU3</accession>
<organism evidence="1 2">
    <name type="scientific">Trichonephila clavata</name>
    <name type="common">Joro spider</name>
    <name type="synonym">Nephila clavata</name>
    <dbReference type="NCBI Taxonomy" id="2740835"/>
    <lineage>
        <taxon>Eukaryota</taxon>
        <taxon>Metazoa</taxon>
        <taxon>Ecdysozoa</taxon>
        <taxon>Arthropoda</taxon>
        <taxon>Chelicerata</taxon>
        <taxon>Arachnida</taxon>
        <taxon>Araneae</taxon>
        <taxon>Araneomorphae</taxon>
        <taxon>Entelegynae</taxon>
        <taxon>Araneoidea</taxon>
        <taxon>Nephilidae</taxon>
        <taxon>Trichonephila</taxon>
    </lineage>
</organism>
<dbReference type="Proteomes" id="UP000887116">
    <property type="component" value="Unassembled WGS sequence"/>
</dbReference>
<gene>
    <name evidence="1" type="ORF">TNCT_63981</name>
</gene>
<evidence type="ECO:0000313" key="2">
    <source>
        <dbReference type="Proteomes" id="UP000887116"/>
    </source>
</evidence>